<gene>
    <name evidence="2" type="ORF">PMAYCL1PPCAC_09384</name>
</gene>
<proteinExistence type="predicted"/>
<dbReference type="EMBL" id="BTRK01000002">
    <property type="protein sequence ID" value="GMR39189.1"/>
    <property type="molecule type" value="Genomic_DNA"/>
</dbReference>
<keyword evidence="3" id="KW-1185">Reference proteome</keyword>
<evidence type="ECO:0000313" key="2">
    <source>
        <dbReference type="EMBL" id="GMR39189.1"/>
    </source>
</evidence>
<feature type="region of interest" description="Disordered" evidence="1">
    <location>
        <begin position="78"/>
        <end position="109"/>
    </location>
</feature>
<name>A0AAN4ZFX2_9BILA</name>
<comment type="caution">
    <text evidence="2">The sequence shown here is derived from an EMBL/GenBank/DDBJ whole genome shotgun (WGS) entry which is preliminary data.</text>
</comment>
<evidence type="ECO:0000256" key="1">
    <source>
        <dbReference type="SAM" id="MobiDB-lite"/>
    </source>
</evidence>
<feature type="non-terminal residue" evidence="2">
    <location>
        <position position="1"/>
    </location>
</feature>
<sequence length="109" mass="12281">LFLKIIVVQLIKLEKTMECDPSYKDRLDVLHDTMRCVRAISNTPGLAMFLLKDNELYYHIIEMFALLTSTTFTIPESDASDGTHAGGPHETRIENWKGTLPTNHGSICS</sequence>
<dbReference type="Proteomes" id="UP001328107">
    <property type="component" value="Unassembled WGS sequence"/>
</dbReference>
<evidence type="ECO:0000313" key="3">
    <source>
        <dbReference type="Proteomes" id="UP001328107"/>
    </source>
</evidence>
<feature type="compositionally biased region" description="Polar residues" evidence="1">
    <location>
        <begin position="100"/>
        <end position="109"/>
    </location>
</feature>
<organism evidence="2 3">
    <name type="scientific">Pristionchus mayeri</name>
    <dbReference type="NCBI Taxonomy" id="1317129"/>
    <lineage>
        <taxon>Eukaryota</taxon>
        <taxon>Metazoa</taxon>
        <taxon>Ecdysozoa</taxon>
        <taxon>Nematoda</taxon>
        <taxon>Chromadorea</taxon>
        <taxon>Rhabditida</taxon>
        <taxon>Rhabditina</taxon>
        <taxon>Diplogasteromorpha</taxon>
        <taxon>Diplogasteroidea</taxon>
        <taxon>Neodiplogasteridae</taxon>
        <taxon>Pristionchus</taxon>
    </lineage>
</organism>
<reference evidence="3" key="1">
    <citation type="submission" date="2022-10" db="EMBL/GenBank/DDBJ databases">
        <title>Genome assembly of Pristionchus species.</title>
        <authorList>
            <person name="Yoshida K."/>
            <person name="Sommer R.J."/>
        </authorList>
    </citation>
    <scope>NUCLEOTIDE SEQUENCE [LARGE SCALE GENOMIC DNA]</scope>
    <source>
        <strain evidence="3">RS5460</strain>
    </source>
</reference>
<protein>
    <submittedName>
        <fullName evidence="2">Uncharacterized protein</fullName>
    </submittedName>
</protein>
<dbReference type="AlphaFoldDB" id="A0AAN4ZFX2"/>
<accession>A0AAN4ZFX2</accession>